<dbReference type="eggNOG" id="ENOG502RY3D">
    <property type="taxonomic scope" value="Eukaryota"/>
</dbReference>
<keyword evidence="8" id="KW-1185">Reference proteome</keyword>
<evidence type="ECO:0000313" key="7">
    <source>
        <dbReference type="EMBL" id="EMF15770.1"/>
    </source>
</evidence>
<dbReference type="Proteomes" id="UP000016931">
    <property type="component" value="Unassembled WGS sequence"/>
</dbReference>
<dbReference type="CDD" id="cd21175">
    <property type="entry name" value="LPMO_AA9"/>
    <property type="match status" value="1"/>
</dbReference>
<keyword evidence="3" id="KW-0964">Secreted</keyword>
<dbReference type="GO" id="GO:0016787">
    <property type="term" value="F:hydrolase activity"/>
    <property type="evidence" value="ECO:0007669"/>
    <property type="project" value="UniProtKB-KW"/>
</dbReference>
<dbReference type="InterPro" id="IPR005103">
    <property type="entry name" value="AA9_LPMO"/>
</dbReference>
<dbReference type="GO" id="GO:0005576">
    <property type="term" value="C:extracellular region"/>
    <property type="evidence" value="ECO:0007669"/>
    <property type="project" value="UniProtKB-SubCell"/>
</dbReference>
<keyword evidence="7" id="KW-0378">Hydrolase</keyword>
<evidence type="ECO:0000256" key="2">
    <source>
        <dbReference type="ARBA" id="ARBA00004613"/>
    </source>
</evidence>
<dbReference type="OMA" id="IVCHKQG"/>
<dbReference type="PANTHER" id="PTHR33353:SF34">
    <property type="entry name" value="ENDO-BETA-1,4-GLUCANASE D"/>
    <property type="match status" value="1"/>
</dbReference>
<gene>
    <name evidence="7" type="ORF">SEPMUDRAFT_21606</name>
</gene>
<proteinExistence type="predicted"/>
<evidence type="ECO:0000256" key="1">
    <source>
        <dbReference type="ARBA" id="ARBA00001973"/>
    </source>
</evidence>
<evidence type="ECO:0000313" key="8">
    <source>
        <dbReference type="Proteomes" id="UP000016931"/>
    </source>
</evidence>
<comment type="subcellular location">
    <subcellularLocation>
        <location evidence="2">Secreted</location>
    </subcellularLocation>
</comment>
<feature type="non-terminal residue" evidence="7">
    <location>
        <position position="253"/>
    </location>
</feature>
<evidence type="ECO:0000259" key="6">
    <source>
        <dbReference type="Pfam" id="PF03443"/>
    </source>
</evidence>
<dbReference type="OrthoDB" id="4849160at2759"/>
<comment type="cofactor">
    <cofactor evidence="1">
        <name>Cu(2+)</name>
        <dbReference type="ChEBI" id="CHEBI:29036"/>
    </cofactor>
</comment>
<reference evidence="7 8" key="1">
    <citation type="journal article" date="2012" name="PLoS Pathog.">
        <title>Diverse lifestyles and strategies of plant pathogenesis encoded in the genomes of eighteen Dothideomycetes fungi.</title>
        <authorList>
            <person name="Ohm R.A."/>
            <person name="Feau N."/>
            <person name="Henrissat B."/>
            <person name="Schoch C.L."/>
            <person name="Horwitz B.A."/>
            <person name="Barry K.W."/>
            <person name="Condon B.J."/>
            <person name="Copeland A.C."/>
            <person name="Dhillon B."/>
            <person name="Glaser F."/>
            <person name="Hesse C.N."/>
            <person name="Kosti I."/>
            <person name="LaButti K."/>
            <person name="Lindquist E.A."/>
            <person name="Lucas S."/>
            <person name="Salamov A.A."/>
            <person name="Bradshaw R.E."/>
            <person name="Ciuffetti L."/>
            <person name="Hamelin R.C."/>
            <person name="Kema G.H.J."/>
            <person name="Lawrence C."/>
            <person name="Scott J.A."/>
            <person name="Spatafora J.W."/>
            <person name="Turgeon B.G."/>
            <person name="de Wit P.J.G.M."/>
            <person name="Zhong S."/>
            <person name="Goodwin S.B."/>
            <person name="Grigoriev I.V."/>
        </authorList>
    </citation>
    <scope>NUCLEOTIDE SEQUENCE [LARGE SCALE GENOMIC DNA]</scope>
    <source>
        <strain evidence="7 8">SO2202</strain>
    </source>
</reference>
<dbReference type="STRING" id="692275.M3DCK7"/>
<accession>M3DCK7</accession>
<dbReference type="GeneID" id="27905476"/>
<feature type="chain" id="PRO_5004032476" evidence="5">
    <location>
        <begin position="22"/>
        <end position="253"/>
    </location>
</feature>
<dbReference type="EMBL" id="KB456261">
    <property type="protein sequence ID" value="EMF15770.1"/>
    <property type="molecule type" value="Genomic_DNA"/>
</dbReference>
<feature type="domain" description="Auxiliary Activity family 9 catalytic" evidence="6">
    <location>
        <begin position="22"/>
        <end position="236"/>
    </location>
</feature>
<dbReference type="AlphaFoldDB" id="M3DCK7"/>
<dbReference type="Gene3D" id="2.70.50.70">
    <property type="match status" value="1"/>
</dbReference>
<keyword evidence="5" id="KW-0732">Signal</keyword>
<protein>
    <submittedName>
        <fullName evidence="7">Glycoside hydrolase family 61 protein</fullName>
    </submittedName>
</protein>
<dbReference type="InterPro" id="IPR049892">
    <property type="entry name" value="AA9"/>
</dbReference>
<name>M3DCK7_SPHMS</name>
<organism evidence="7 8">
    <name type="scientific">Sphaerulina musiva (strain SO2202)</name>
    <name type="common">Poplar stem canker fungus</name>
    <name type="synonym">Septoria musiva</name>
    <dbReference type="NCBI Taxonomy" id="692275"/>
    <lineage>
        <taxon>Eukaryota</taxon>
        <taxon>Fungi</taxon>
        <taxon>Dikarya</taxon>
        <taxon>Ascomycota</taxon>
        <taxon>Pezizomycotina</taxon>
        <taxon>Dothideomycetes</taxon>
        <taxon>Dothideomycetidae</taxon>
        <taxon>Mycosphaerellales</taxon>
        <taxon>Mycosphaerellaceae</taxon>
        <taxon>Sphaerulina</taxon>
    </lineage>
</organism>
<dbReference type="Pfam" id="PF03443">
    <property type="entry name" value="AA9"/>
    <property type="match status" value="1"/>
</dbReference>
<sequence length="253" mass="26012">MPSFAQIAAFTAAAAPALVSAHGYVSGVVSGGQWYSGTSPSWIYQAAKPETAGWYANNQDNGFVEPASFGGPDVICHKNATPGLSSIPVAAGSSIDFQWNTWPESHHGPVITYLAPVAGEFADVAKADLSFVKIQADGLNDGTTAPGVWASDDMMANNLTSTVAIPSDIAPGNYIIRHEIIALHSAGQENGAQSYPQCLNIVVTSSGSATPEGTLGTALYTSTDPGIVTNIYTSPVTYEMPGPALYAGAGSPS</sequence>
<evidence type="ECO:0000256" key="3">
    <source>
        <dbReference type="ARBA" id="ARBA00022525"/>
    </source>
</evidence>
<feature type="signal peptide" evidence="5">
    <location>
        <begin position="1"/>
        <end position="21"/>
    </location>
</feature>
<dbReference type="HOGENOM" id="CLU_031730_1_3_1"/>
<dbReference type="RefSeq" id="XP_016763891.1">
    <property type="nucleotide sequence ID" value="XM_016908339.1"/>
</dbReference>
<evidence type="ECO:0000256" key="4">
    <source>
        <dbReference type="ARBA" id="ARBA00023157"/>
    </source>
</evidence>
<dbReference type="PANTHER" id="PTHR33353">
    <property type="entry name" value="PUTATIVE (AFU_ORTHOLOGUE AFUA_1G12560)-RELATED"/>
    <property type="match status" value="1"/>
</dbReference>
<evidence type="ECO:0000256" key="5">
    <source>
        <dbReference type="SAM" id="SignalP"/>
    </source>
</evidence>
<keyword evidence="4" id="KW-1015">Disulfide bond</keyword>